<gene>
    <name evidence="6" type="ORF">CKJ54_13215</name>
</gene>
<dbReference type="AlphaFoldDB" id="A0AAC9YKN7"/>
<evidence type="ECO:0000256" key="3">
    <source>
        <dbReference type="ARBA" id="ARBA00023163"/>
    </source>
</evidence>
<dbReference type="InterPro" id="IPR050109">
    <property type="entry name" value="HTH-type_TetR-like_transc_reg"/>
</dbReference>
<evidence type="ECO:0000256" key="4">
    <source>
        <dbReference type="PROSITE-ProRule" id="PRU00335"/>
    </source>
</evidence>
<keyword evidence="3" id="KW-0804">Transcription</keyword>
<dbReference type="Pfam" id="PF00440">
    <property type="entry name" value="TetR_N"/>
    <property type="match status" value="1"/>
</dbReference>
<keyword evidence="1" id="KW-0805">Transcription regulation</keyword>
<evidence type="ECO:0000313" key="6">
    <source>
        <dbReference type="EMBL" id="ASW90728.1"/>
    </source>
</evidence>
<dbReference type="SUPFAM" id="SSF46689">
    <property type="entry name" value="Homeodomain-like"/>
    <property type="match status" value="1"/>
</dbReference>
<dbReference type="InterPro" id="IPR009057">
    <property type="entry name" value="Homeodomain-like_sf"/>
</dbReference>
<feature type="DNA-binding region" description="H-T-H motif" evidence="4">
    <location>
        <begin position="104"/>
        <end position="123"/>
    </location>
</feature>
<dbReference type="GO" id="GO:0000976">
    <property type="term" value="F:transcription cis-regulatory region binding"/>
    <property type="evidence" value="ECO:0007669"/>
    <property type="project" value="TreeGrafter"/>
</dbReference>
<dbReference type="Gene3D" id="1.10.357.10">
    <property type="entry name" value="Tetracycline Repressor, domain 2"/>
    <property type="match status" value="1"/>
</dbReference>
<evidence type="ECO:0000313" key="7">
    <source>
        <dbReference type="Proteomes" id="UP000216246"/>
    </source>
</evidence>
<dbReference type="InterPro" id="IPR001647">
    <property type="entry name" value="HTH_TetR"/>
</dbReference>
<accession>A0AAC9YKN7</accession>
<dbReference type="PRINTS" id="PR00455">
    <property type="entry name" value="HTHTETR"/>
</dbReference>
<name>A0AAC9YKN7_9MYCO</name>
<dbReference type="PANTHER" id="PTHR30055:SF234">
    <property type="entry name" value="HTH-TYPE TRANSCRIPTIONAL REGULATOR BETI"/>
    <property type="match status" value="1"/>
</dbReference>
<protein>
    <submittedName>
        <fullName evidence="6">TetR/AcrR family transcriptional regulator</fullName>
    </submittedName>
</protein>
<proteinExistence type="predicted"/>
<dbReference type="PROSITE" id="PS50977">
    <property type="entry name" value="HTH_TETR_2"/>
    <property type="match status" value="1"/>
</dbReference>
<dbReference type="PANTHER" id="PTHR30055">
    <property type="entry name" value="HTH-TYPE TRANSCRIPTIONAL REGULATOR RUTR"/>
    <property type="match status" value="1"/>
</dbReference>
<dbReference type="GO" id="GO:0003700">
    <property type="term" value="F:DNA-binding transcription factor activity"/>
    <property type="evidence" value="ECO:0007669"/>
    <property type="project" value="TreeGrafter"/>
</dbReference>
<sequence length="271" mass="30264">MPCTDAPGASPDDGDLHLGRHAHLQRQRMRSASTAVKRPSLRRFMKAFHNSPRPSKNPPWICYCETRRRRSVADGRTDMSDDVRARLIAATAELIEQRGPLGVRVDEIAERARCSRATLYRHAADKDELVREVIVARTTVMAGIVAHQIDGISDPTERVAQGMLLFADALRSESWFKALQNDSDGSYPLARIGGGLEAMGAAISPLIEALLHEYVDSRHLREDVNLHDAVEWLMGILVSLLAPAFAAHSREHRLAMLKRYAIFPLIKPQHE</sequence>
<dbReference type="EMBL" id="CP023147">
    <property type="protein sequence ID" value="ASW90728.1"/>
    <property type="molecule type" value="Genomic_DNA"/>
</dbReference>
<dbReference type="Proteomes" id="UP000216246">
    <property type="component" value="Chromosome"/>
</dbReference>
<evidence type="ECO:0000259" key="5">
    <source>
        <dbReference type="PROSITE" id="PS50977"/>
    </source>
</evidence>
<evidence type="ECO:0000256" key="1">
    <source>
        <dbReference type="ARBA" id="ARBA00023015"/>
    </source>
</evidence>
<organism evidence="6 7">
    <name type="scientific">Mycobacterium marseillense</name>
    <dbReference type="NCBI Taxonomy" id="701042"/>
    <lineage>
        <taxon>Bacteria</taxon>
        <taxon>Bacillati</taxon>
        <taxon>Actinomycetota</taxon>
        <taxon>Actinomycetes</taxon>
        <taxon>Mycobacteriales</taxon>
        <taxon>Mycobacteriaceae</taxon>
        <taxon>Mycobacterium</taxon>
        <taxon>Mycobacterium avium complex (MAC)</taxon>
    </lineage>
</organism>
<evidence type="ECO:0000256" key="2">
    <source>
        <dbReference type="ARBA" id="ARBA00023125"/>
    </source>
</evidence>
<feature type="domain" description="HTH tetR-type" evidence="5">
    <location>
        <begin position="81"/>
        <end position="141"/>
    </location>
</feature>
<dbReference type="KEGG" id="mmal:CKJ54_13215"/>
<keyword evidence="2 4" id="KW-0238">DNA-binding</keyword>
<reference evidence="6 7" key="1">
    <citation type="submission" date="2017-08" db="EMBL/GenBank/DDBJ databases">
        <title>Phylogentic analysis of Mycobacterium avium complex whole genomes.</title>
        <authorList>
            <person name="Caverly L.J."/>
            <person name="Spilker T."/>
            <person name="LiPuma J."/>
        </authorList>
    </citation>
    <scope>NUCLEOTIDE SEQUENCE [LARGE SCALE GENOMIC DNA]</scope>
    <source>
        <strain evidence="6 7">FLAC0026</strain>
    </source>
</reference>